<keyword evidence="2" id="KW-1185">Reference proteome</keyword>
<dbReference type="RefSeq" id="WP_259866517.1">
    <property type="nucleotide sequence ID" value="NZ_BAAAST010000015.1"/>
</dbReference>
<accession>A0ABY5WBQ0</accession>
<reference evidence="1" key="1">
    <citation type="submission" date="2021-04" db="EMBL/GenBank/DDBJ databases">
        <authorList>
            <person name="Hartkoorn R.C."/>
            <person name="Beaudoing E."/>
            <person name="Hot D."/>
        </authorList>
    </citation>
    <scope>NUCLEOTIDE SEQUENCE</scope>
    <source>
        <strain evidence="1">NRRL B-16292</strain>
    </source>
</reference>
<protein>
    <submittedName>
        <fullName evidence="1">Gas vesicle protein GvpG</fullName>
    </submittedName>
</protein>
<evidence type="ECO:0000313" key="1">
    <source>
        <dbReference type="EMBL" id="UWP86889.1"/>
    </source>
</evidence>
<dbReference type="InterPro" id="IPR007804">
    <property type="entry name" value="GvpG"/>
</dbReference>
<dbReference type="Proteomes" id="UP001059617">
    <property type="component" value="Chromosome"/>
</dbReference>
<gene>
    <name evidence="1" type="ORF">Dfulv_22655</name>
</gene>
<evidence type="ECO:0000313" key="2">
    <source>
        <dbReference type="Proteomes" id="UP001059617"/>
    </source>
</evidence>
<proteinExistence type="predicted"/>
<name>A0ABY5WBQ0_9ACTN</name>
<sequence>MNVGLLTTILTLPYAPVRAVTAIAEILLRQAEEELYSPAGVRRQLEGLDEAVARGELSESERQAAEDEILARLTNR</sequence>
<dbReference type="Pfam" id="PF05120">
    <property type="entry name" value="GvpG"/>
    <property type="match status" value="1"/>
</dbReference>
<organism evidence="1 2">
    <name type="scientific">Dactylosporangium fulvum</name>
    <dbReference type="NCBI Taxonomy" id="53359"/>
    <lineage>
        <taxon>Bacteria</taxon>
        <taxon>Bacillati</taxon>
        <taxon>Actinomycetota</taxon>
        <taxon>Actinomycetes</taxon>
        <taxon>Micromonosporales</taxon>
        <taxon>Micromonosporaceae</taxon>
        <taxon>Dactylosporangium</taxon>
    </lineage>
</organism>
<reference evidence="1" key="2">
    <citation type="submission" date="2022-09" db="EMBL/GenBank/DDBJ databases">
        <title>Biosynthetic gene clusters of Dactylosporangioum fulvum.</title>
        <authorList>
            <person name="Caradec T."/>
        </authorList>
    </citation>
    <scope>NUCLEOTIDE SEQUENCE</scope>
    <source>
        <strain evidence="1">NRRL B-16292</strain>
    </source>
</reference>
<dbReference type="EMBL" id="CP073720">
    <property type="protein sequence ID" value="UWP86889.1"/>
    <property type="molecule type" value="Genomic_DNA"/>
</dbReference>